<keyword evidence="2" id="KW-1185">Reference proteome</keyword>
<gene>
    <name evidence="1" type="ORF">CRE_05121</name>
</gene>
<evidence type="ECO:0000313" key="1">
    <source>
        <dbReference type="EMBL" id="EFO88012.1"/>
    </source>
</evidence>
<evidence type="ECO:0000313" key="2">
    <source>
        <dbReference type="Proteomes" id="UP000008281"/>
    </source>
</evidence>
<name>E3N6B0_CAERE</name>
<dbReference type="AlphaFoldDB" id="E3N6B0"/>
<sequence length="79" mass="8911">MVLTSDFPLACNATFDLLFTHPVNPTPSVIIPNVHQSASYLRSVQSSSSQLLLPNSEIKKCTKYTSELNKKLQKRYIEK</sequence>
<organism evidence="2">
    <name type="scientific">Caenorhabditis remanei</name>
    <name type="common">Caenorhabditis vulgaris</name>
    <dbReference type="NCBI Taxonomy" id="31234"/>
    <lineage>
        <taxon>Eukaryota</taxon>
        <taxon>Metazoa</taxon>
        <taxon>Ecdysozoa</taxon>
        <taxon>Nematoda</taxon>
        <taxon>Chromadorea</taxon>
        <taxon>Rhabditida</taxon>
        <taxon>Rhabditina</taxon>
        <taxon>Rhabditomorpha</taxon>
        <taxon>Rhabditoidea</taxon>
        <taxon>Rhabditidae</taxon>
        <taxon>Peloderinae</taxon>
        <taxon>Caenorhabditis</taxon>
    </lineage>
</organism>
<reference evidence="1" key="1">
    <citation type="submission" date="2007-07" db="EMBL/GenBank/DDBJ databases">
        <title>PCAP assembly of the Caenorhabditis remanei genome.</title>
        <authorList>
            <consortium name="The Caenorhabditis remanei Sequencing Consortium"/>
            <person name="Wilson R.K."/>
        </authorList>
    </citation>
    <scope>NUCLEOTIDE SEQUENCE [LARGE SCALE GENOMIC DNA]</scope>
    <source>
        <strain evidence="1">PB4641</strain>
    </source>
</reference>
<protein>
    <submittedName>
        <fullName evidence="1">Uncharacterized protein</fullName>
    </submittedName>
</protein>
<dbReference type="Proteomes" id="UP000008281">
    <property type="component" value="Unassembled WGS sequence"/>
</dbReference>
<dbReference type="HOGENOM" id="CLU_2608292_0_0_1"/>
<dbReference type="EMBL" id="DS268539">
    <property type="protein sequence ID" value="EFO88012.1"/>
    <property type="molecule type" value="Genomic_DNA"/>
</dbReference>
<accession>E3N6B0</accession>
<proteinExistence type="predicted"/>